<evidence type="ECO:0000313" key="1">
    <source>
        <dbReference type="EMBL" id="KAK0630924.1"/>
    </source>
</evidence>
<evidence type="ECO:0000313" key="2">
    <source>
        <dbReference type="Proteomes" id="UP001174934"/>
    </source>
</evidence>
<gene>
    <name evidence="1" type="ORF">B0T17DRAFT_529634</name>
</gene>
<reference evidence="1" key="1">
    <citation type="submission" date="2023-06" db="EMBL/GenBank/DDBJ databases">
        <title>Genome-scale phylogeny and comparative genomics of the fungal order Sordariales.</title>
        <authorList>
            <consortium name="Lawrence Berkeley National Laboratory"/>
            <person name="Hensen N."/>
            <person name="Bonometti L."/>
            <person name="Westerberg I."/>
            <person name="Brannstrom I.O."/>
            <person name="Guillou S."/>
            <person name="Cros-Aarteil S."/>
            <person name="Calhoun S."/>
            <person name="Haridas S."/>
            <person name="Kuo A."/>
            <person name="Mondo S."/>
            <person name="Pangilinan J."/>
            <person name="Riley R."/>
            <person name="LaButti K."/>
            <person name="Andreopoulos B."/>
            <person name="Lipzen A."/>
            <person name="Chen C."/>
            <person name="Yanf M."/>
            <person name="Daum C."/>
            <person name="Ng V."/>
            <person name="Clum A."/>
            <person name="Steindorff A."/>
            <person name="Ohm R."/>
            <person name="Martin F."/>
            <person name="Silar P."/>
            <person name="Natvig D."/>
            <person name="Lalanne C."/>
            <person name="Gautier V."/>
            <person name="Ament-velasquez S.L."/>
            <person name="Kruys A."/>
            <person name="Hutchinson M.I."/>
            <person name="Powell A.J."/>
            <person name="Barry K."/>
            <person name="Miller A.N."/>
            <person name="Grigoriev I.V."/>
            <person name="Debuchy R."/>
            <person name="Gladieux P."/>
            <person name="Thoren M.H."/>
            <person name="Johannesson H."/>
        </authorList>
    </citation>
    <scope>NUCLEOTIDE SEQUENCE</scope>
    <source>
        <strain evidence="1">SMH3391-2</strain>
    </source>
</reference>
<keyword evidence="2" id="KW-1185">Reference proteome</keyword>
<name>A0AA39XBL8_9PEZI</name>
<organism evidence="1 2">
    <name type="scientific">Bombardia bombarda</name>
    <dbReference type="NCBI Taxonomy" id="252184"/>
    <lineage>
        <taxon>Eukaryota</taxon>
        <taxon>Fungi</taxon>
        <taxon>Dikarya</taxon>
        <taxon>Ascomycota</taxon>
        <taxon>Pezizomycotina</taxon>
        <taxon>Sordariomycetes</taxon>
        <taxon>Sordariomycetidae</taxon>
        <taxon>Sordariales</taxon>
        <taxon>Lasiosphaeriaceae</taxon>
        <taxon>Bombardia</taxon>
    </lineage>
</organism>
<comment type="caution">
    <text evidence="1">The sequence shown here is derived from an EMBL/GenBank/DDBJ whole genome shotgun (WGS) entry which is preliminary data.</text>
</comment>
<protein>
    <submittedName>
        <fullName evidence="1">Uncharacterized protein</fullName>
    </submittedName>
</protein>
<accession>A0AA39XBL8</accession>
<sequence>MEQQAIVLDMESLPTEVIASVLDSLAPQPPEIGETRPASYHKLVAGETWFDFTRNRRGLASLCLVSRRLQAMALPRLYRTMCILDEESMMLYFRTLTERPQYGLLTRYLSCHMTLTRDAVIREMRRAVGKLLRTFRPVDEPQPIMEPLRRVLDVMARALPHPSTHACNFDDVPQVIFACILNLLPNLNTLLLQVPICDHPEYTALLSKVATAHTHFRDPVVTALLEPHLVPLQRIETLQLQGDPELLKHFEDGDCRECEAPEVWGAQPRRYVPLYDCLPALHTLEVTTDDGIWDKMHDEMQGHSYLCGPASAVPDDSAARPPYLPGIRHIYLHNSIACPRNLYQILVNAPKLETLYMTPYRDESFYREEREDGMAVAHPRALDVALAKHAKNLTHLDVSWFDVYRHKSLIGPDGRLASLPGLKQLEKLCIQLATLYGDVHTALEIPLADLLPPNLVELTLEDWWWTNLDDYNAIEEWGPAKKLTHYRNQKEYRESALMMLGQFARDFRQRMPKLERMMLLCKIPYTWMVEEGVPIEFHFEDIKAALGMQGVEFVVEEECM</sequence>
<dbReference type="AlphaFoldDB" id="A0AA39XBL8"/>
<proteinExistence type="predicted"/>
<dbReference type="Proteomes" id="UP001174934">
    <property type="component" value="Unassembled WGS sequence"/>
</dbReference>
<dbReference type="EMBL" id="JAULSR010000002">
    <property type="protein sequence ID" value="KAK0630924.1"/>
    <property type="molecule type" value="Genomic_DNA"/>
</dbReference>